<keyword evidence="2" id="KW-1185">Reference proteome</keyword>
<accession>A0ACC2J643</accession>
<protein>
    <submittedName>
        <fullName evidence="1">Uncharacterized protein</fullName>
    </submittedName>
</protein>
<dbReference type="EMBL" id="JAPESX010000164">
    <property type="protein sequence ID" value="KAJ8122851.1"/>
    <property type="molecule type" value="Genomic_DNA"/>
</dbReference>
<gene>
    <name evidence="1" type="ORF">ONZ43_g1056</name>
</gene>
<comment type="caution">
    <text evidence="1">The sequence shown here is derived from an EMBL/GenBank/DDBJ whole genome shotgun (WGS) entry which is preliminary data.</text>
</comment>
<name>A0ACC2J643_9PEZI</name>
<dbReference type="Proteomes" id="UP001153334">
    <property type="component" value="Unassembled WGS sequence"/>
</dbReference>
<reference evidence="1" key="1">
    <citation type="submission" date="2022-11" db="EMBL/GenBank/DDBJ databases">
        <title>Genome Sequence of Nemania bipapillata.</title>
        <authorList>
            <person name="Buettner E."/>
        </authorList>
    </citation>
    <scope>NUCLEOTIDE SEQUENCE</scope>
    <source>
        <strain evidence="1">CP14</strain>
    </source>
</reference>
<evidence type="ECO:0000313" key="1">
    <source>
        <dbReference type="EMBL" id="KAJ8122851.1"/>
    </source>
</evidence>
<proteinExistence type="predicted"/>
<sequence>MLRGDLSHLRRGGSSSSSRAGSFRGSWRGNSRGNGRHGKDRIPIKVNDEMPLGNLVAEFKVGDITSSAMPTAEARITDCKYTASYSLNDDKPFKVIVPGRPASWKPPSLPCQLPGDHGDYLRDQNGARFPDHPIQPTIQALFALNENFDPSNIDLLGCASTLGDLLRFVRSIESTFRFDIEVVGNTLFLIRNNKSDVIPNVRGYGHSFLDAFTSPDPDDGVIKSHQRVVSYNFSGLKCLVRFECDAYLLSCAGRDTLVTEPQFNLRPPLLDSIDLQRAGMVVPQGSVAEIKTKSQAVGVIQKGDHLPRLWVRQIPYFITAYHSQGTFQDVQVTNVRQELVEWETEHQDELKRLASILRSLITEAKRRTKRGDGAGAANFLAGSLGRQAGTDSRYWTFGQWG</sequence>
<evidence type="ECO:0000313" key="2">
    <source>
        <dbReference type="Proteomes" id="UP001153334"/>
    </source>
</evidence>
<organism evidence="1 2">
    <name type="scientific">Nemania bipapillata</name>
    <dbReference type="NCBI Taxonomy" id="110536"/>
    <lineage>
        <taxon>Eukaryota</taxon>
        <taxon>Fungi</taxon>
        <taxon>Dikarya</taxon>
        <taxon>Ascomycota</taxon>
        <taxon>Pezizomycotina</taxon>
        <taxon>Sordariomycetes</taxon>
        <taxon>Xylariomycetidae</taxon>
        <taxon>Xylariales</taxon>
        <taxon>Xylariaceae</taxon>
        <taxon>Nemania</taxon>
    </lineage>
</organism>